<dbReference type="EMBL" id="CAJNOL010003338">
    <property type="protein sequence ID" value="CAF1558658.1"/>
    <property type="molecule type" value="Genomic_DNA"/>
</dbReference>
<dbReference type="AlphaFoldDB" id="A0A815C8N7"/>
<reference evidence="2" key="1">
    <citation type="submission" date="2021-02" db="EMBL/GenBank/DDBJ databases">
        <authorList>
            <person name="Nowell W R."/>
        </authorList>
    </citation>
    <scope>NUCLEOTIDE SEQUENCE</scope>
</reference>
<gene>
    <name evidence="3" type="ORF">JXQ802_LOCUS44182</name>
    <name evidence="2" type="ORF">PYM288_LOCUS28809</name>
</gene>
<evidence type="ECO:0000313" key="4">
    <source>
        <dbReference type="Proteomes" id="UP000663854"/>
    </source>
</evidence>
<dbReference type="Gene3D" id="3.80.10.10">
    <property type="entry name" value="Ribonuclease Inhibitor"/>
    <property type="match status" value="1"/>
</dbReference>
<dbReference type="InterPro" id="IPR032675">
    <property type="entry name" value="LRR_dom_sf"/>
</dbReference>
<feature type="domain" description="F-box" evidence="1">
    <location>
        <begin position="3"/>
        <end position="48"/>
    </location>
</feature>
<dbReference type="EMBL" id="CAJNOH010002200">
    <property type="protein sequence ID" value="CAF1279588.1"/>
    <property type="molecule type" value="Genomic_DNA"/>
</dbReference>
<comment type="caution">
    <text evidence="2">The sequence shown here is derived from an EMBL/GenBank/DDBJ whole genome shotgun (WGS) entry which is preliminary data.</text>
</comment>
<protein>
    <recommendedName>
        <fullName evidence="1">F-box domain-containing protein</fullName>
    </recommendedName>
</protein>
<name>A0A815C8N7_9BILA</name>
<dbReference type="InterPro" id="IPR001810">
    <property type="entry name" value="F-box_dom"/>
</dbReference>
<organism evidence="2 4">
    <name type="scientific">Rotaria sordida</name>
    <dbReference type="NCBI Taxonomy" id="392033"/>
    <lineage>
        <taxon>Eukaryota</taxon>
        <taxon>Metazoa</taxon>
        <taxon>Spiralia</taxon>
        <taxon>Gnathifera</taxon>
        <taxon>Rotifera</taxon>
        <taxon>Eurotatoria</taxon>
        <taxon>Bdelloidea</taxon>
        <taxon>Philodinida</taxon>
        <taxon>Philodinidae</taxon>
        <taxon>Rotaria</taxon>
    </lineage>
</organism>
<dbReference type="PROSITE" id="PS50181">
    <property type="entry name" value="FBOX"/>
    <property type="match status" value="1"/>
</dbReference>
<evidence type="ECO:0000313" key="5">
    <source>
        <dbReference type="Proteomes" id="UP000663870"/>
    </source>
</evidence>
<evidence type="ECO:0000259" key="1">
    <source>
        <dbReference type="PROSITE" id="PS50181"/>
    </source>
</evidence>
<proteinExistence type="predicted"/>
<sequence length="588" mass="69849">MSKMSLELLPNEILLNLFVYFNGSDLLHTFYGLNTRFNFLLYNQYRNYCFNFKSISKHNFIIICQQHLPFIVDRIISLNLIDSIETPEQINLFFSYTSSVNQFIRLRSFSVTSFSFHGSLMKILDRCHYLYNLTHLNFHFYAIPQNKSNFQSIVDNIWSLPKLIQCNFHLCTKRKIFFTIPKKISLSIKNVCIYKNELKLNEINQLFDVTPCLKSLSVSIDFSFNFGYMPFTVLSLFHLNLHVYNEPDTLIMKFLQSMPNLYHLKINLRNSLIDGYQWKQIISNYLPNLKIFRLEMEGSLIFDQNIQELADELIKSFQTSFWINEHQWFVRCFIQRKTIYLSILSNTFDYDRYKLSRSFTLNDPYCDHHELYNGIPSIGETLFDQPIPPHIRVSDIEYLGINLPTNDQFWSSLSNFNRLKTLTILSHVDNFQSKIQALLDRAPNLYCLNIYQNVSLPLQTSLFQSRHTSIRQLNLRECHYHLNEEECIRLCHSPLGIQCEVLSIRIKNRESIIYLVQNMINLLSLYVQCEDEKYYHRLILANNDNNDKYVVKKIEDEDELVRWLKDRLPSMCSISRDVHFDNDILICI</sequence>
<keyword evidence="5" id="KW-1185">Reference proteome</keyword>
<dbReference type="Proteomes" id="UP000663854">
    <property type="component" value="Unassembled WGS sequence"/>
</dbReference>
<evidence type="ECO:0000313" key="2">
    <source>
        <dbReference type="EMBL" id="CAF1279588.1"/>
    </source>
</evidence>
<accession>A0A815C8N7</accession>
<evidence type="ECO:0000313" key="3">
    <source>
        <dbReference type="EMBL" id="CAF1558658.1"/>
    </source>
</evidence>
<dbReference type="Proteomes" id="UP000663870">
    <property type="component" value="Unassembled WGS sequence"/>
</dbReference>